<organism evidence="2 3">
    <name type="scientific">Podospora didyma</name>
    <dbReference type="NCBI Taxonomy" id="330526"/>
    <lineage>
        <taxon>Eukaryota</taxon>
        <taxon>Fungi</taxon>
        <taxon>Dikarya</taxon>
        <taxon>Ascomycota</taxon>
        <taxon>Pezizomycotina</taxon>
        <taxon>Sordariomycetes</taxon>
        <taxon>Sordariomycetidae</taxon>
        <taxon>Sordariales</taxon>
        <taxon>Podosporaceae</taxon>
        <taxon>Podospora</taxon>
    </lineage>
</organism>
<evidence type="ECO:0000256" key="1">
    <source>
        <dbReference type="SAM" id="SignalP"/>
    </source>
</evidence>
<gene>
    <name evidence="2" type="ORF">B0H63DRAFT_526084</name>
</gene>
<comment type="caution">
    <text evidence="2">The sequence shown here is derived from an EMBL/GenBank/DDBJ whole genome shotgun (WGS) entry which is preliminary data.</text>
</comment>
<accession>A0AAE0N8J3</accession>
<dbReference type="EMBL" id="JAULSW010000007">
    <property type="protein sequence ID" value="KAK3374787.1"/>
    <property type="molecule type" value="Genomic_DNA"/>
</dbReference>
<dbReference type="Proteomes" id="UP001285441">
    <property type="component" value="Unassembled WGS sequence"/>
</dbReference>
<sequence>MQLLSLLATASAAAAATLMSFRSYTTTEVDQPFSNRNIRLEAWSSNTCTIQISTTSEAVQLSNAGGNCHAMSPLRSSILGSRIPIRRIGIIVRVH</sequence>
<keyword evidence="3" id="KW-1185">Reference proteome</keyword>
<feature type="chain" id="PRO_5042115574" evidence="1">
    <location>
        <begin position="16"/>
        <end position="95"/>
    </location>
</feature>
<evidence type="ECO:0000313" key="2">
    <source>
        <dbReference type="EMBL" id="KAK3374787.1"/>
    </source>
</evidence>
<proteinExistence type="predicted"/>
<keyword evidence="1" id="KW-0732">Signal</keyword>
<protein>
    <submittedName>
        <fullName evidence="2">Uncharacterized protein</fullName>
    </submittedName>
</protein>
<evidence type="ECO:0000313" key="3">
    <source>
        <dbReference type="Proteomes" id="UP001285441"/>
    </source>
</evidence>
<reference evidence="2" key="1">
    <citation type="journal article" date="2023" name="Mol. Phylogenet. Evol.">
        <title>Genome-scale phylogeny and comparative genomics of the fungal order Sordariales.</title>
        <authorList>
            <person name="Hensen N."/>
            <person name="Bonometti L."/>
            <person name="Westerberg I."/>
            <person name="Brannstrom I.O."/>
            <person name="Guillou S."/>
            <person name="Cros-Aarteil S."/>
            <person name="Calhoun S."/>
            <person name="Haridas S."/>
            <person name="Kuo A."/>
            <person name="Mondo S."/>
            <person name="Pangilinan J."/>
            <person name="Riley R."/>
            <person name="LaButti K."/>
            <person name="Andreopoulos B."/>
            <person name="Lipzen A."/>
            <person name="Chen C."/>
            <person name="Yan M."/>
            <person name="Daum C."/>
            <person name="Ng V."/>
            <person name="Clum A."/>
            <person name="Steindorff A."/>
            <person name="Ohm R.A."/>
            <person name="Martin F."/>
            <person name="Silar P."/>
            <person name="Natvig D.O."/>
            <person name="Lalanne C."/>
            <person name="Gautier V."/>
            <person name="Ament-Velasquez S.L."/>
            <person name="Kruys A."/>
            <person name="Hutchinson M.I."/>
            <person name="Powell A.J."/>
            <person name="Barry K."/>
            <person name="Miller A.N."/>
            <person name="Grigoriev I.V."/>
            <person name="Debuchy R."/>
            <person name="Gladieux P."/>
            <person name="Hiltunen Thoren M."/>
            <person name="Johannesson H."/>
        </authorList>
    </citation>
    <scope>NUCLEOTIDE SEQUENCE</scope>
    <source>
        <strain evidence="2">CBS 232.78</strain>
    </source>
</reference>
<reference evidence="2" key="2">
    <citation type="submission" date="2023-06" db="EMBL/GenBank/DDBJ databases">
        <authorList>
            <consortium name="Lawrence Berkeley National Laboratory"/>
            <person name="Haridas S."/>
            <person name="Hensen N."/>
            <person name="Bonometti L."/>
            <person name="Westerberg I."/>
            <person name="Brannstrom I.O."/>
            <person name="Guillou S."/>
            <person name="Cros-Aarteil S."/>
            <person name="Calhoun S."/>
            <person name="Kuo A."/>
            <person name="Mondo S."/>
            <person name="Pangilinan J."/>
            <person name="Riley R."/>
            <person name="LaButti K."/>
            <person name="Andreopoulos B."/>
            <person name="Lipzen A."/>
            <person name="Chen C."/>
            <person name="Yanf M."/>
            <person name="Daum C."/>
            <person name="Ng V."/>
            <person name="Clum A."/>
            <person name="Steindorff A."/>
            <person name="Ohm R."/>
            <person name="Martin F."/>
            <person name="Silar P."/>
            <person name="Natvig D."/>
            <person name="Lalanne C."/>
            <person name="Gautier V."/>
            <person name="Ament-velasquez S.L."/>
            <person name="Kruys A."/>
            <person name="Hutchinson M.I."/>
            <person name="Powell A.J."/>
            <person name="Barry K."/>
            <person name="Miller A.N."/>
            <person name="Grigoriev I.V."/>
            <person name="Debuchy R."/>
            <person name="Gladieux P."/>
            <person name="Thoren M.H."/>
            <person name="Johannesson H."/>
        </authorList>
    </citation>
    <scope>NUCLEOTIDE SEQUENCE</scope>
    <source>
        <strain evidence="2">CBS 232.78</strain>
    </source>
</reference>
<feature type="signal peptide" evidence="1">
    <location>
        <begin position="1"/>
        <end position="15"/>
    </location>
</feature>
<name>A0AAE0N8J3_9PEZI</name>
<dbReference type="AlphaFoldDB" id="A0AAE0N8J3"/>